<evidence type="ECO:0000256" key="8">
    <source>
        <dbReference type="ARBA" id="ARBA00023315"/>
    </source>
</evidence>
<feature type="domain" description="Phospholipid/glycerol acyltransferase" evidence="11">
    <location>
        <begin position="66"/>
        <end position="181"/>
    </location>
</feature>
<keyword evidence="9" id="KW-0594">Phospholipid biosynthesis</keyword>
<evidence type="ECO:0000256" key="7">
    <source>
        <dbReference type="ARBA" id="ARBA00022679"/>
    </source>
</evidence>
<evidence type="ECO:0000256" key="9">
    <source>
        <dbReference type="RuleBase" id="RU361267"/>
    </source>
</evidence>
<reference evidence="12" key="1">
    <citation type="journal article" date="2022" name="Front. Microbiol.">
        <title>Genome-based taxonomic rearrangement of Oceanobacter-related bacteria including the description of Thalassolituus hydrocarbonoclasticus sp. nov. and Thalassolituus pacificus sp. nov. and emended description of the genus Thalassolituus.</title>
        <authorList>
            <person name="Dong C."/>
            <person name="Wei L."/>
            <person name="Wang J."/>
            <person name="Lai Q."/>
            <person name="Huang Z."/>
            <person name="Shao Z."/>
        </authorList>
    </citation>
    <scope>NUCLEOTIDE SEQUENCE</scope>
    <source>
        <strain evidence="12">59MF3M-4</strain>
    </source>
</reference>
<keyword evidence="10" id="KW-1133">Transmembrane helix</keyword>
<sequence length="238" mass="26356">MLFAFRAVVLTVYFLLGCMLGLLLCIVRPFHRNNTRDCAKIFSFGRWLLNIDMKAINDSPVGDGQAIYVTNHQDILDVFIYPGMLPGNITILGKSSLRFIPVFGLLFWLAGNIFINRGNKTKAWETMAAVACTVKKRGCAVYIFPEGTRSRGKGLLPFKSGAFALAIEAGLPIVPLVYSSTHKNIDLHRSHSGKVLARYLPPISTEGLGEDDVKRLAEITRERMQEAINALDAELAVK</sequence>
<evidence type="ECO:0000313" key="13">
    <source>
        <dbReference type="Proteomes" id="UP001147830"/>
    </source>
</evidence>
<evidence type="ECO:0000256" key="10">
    <source>
        <dbReference type="SAM" id="Phobius"/>
    </source>
</evidence>
<reference evidence="12" key="2">
    <citation type="submission" date="2022-08" db="EMBL/GenBank/DDBJ databases">
        <authorList>
            <person name="Dong C."/>
        </authorList>
    </citation>
    <scope>NUCLEOTIDE SEQUENCE</scope>
    <source>
        <strain evidence="12">59MF3M-4</strain>
    </source>
</reference>
<evidence type="ECO:0000256" key="4">
    <source>
        <dbReference type="ARBA" id="ARBA00008655"/>
    </source>
</evidence>
<feature type="transmembrane region" description="Helical" evidence="10">
    <location>
        <begin position="97"/>
        <end position="115"/>
    </location>
</feature>
<evidence type="ECO:0000256" key="5">
    <source>
        <dbReference type="ARBA" id="ARBA00013211"/>
    </source>
</evidence>
<dbReference type="Pfam" id="PF01553">
    <property type="entry name" value="Acyltransferase"/>
    <property type="match status" value="1"/>
</dbReference>
<dbReference type="EC" id="2.3.1.51" evidence="5 9"/>
<dbReference type="InterPro" id="IPR004552">
    <property type="entry name" value="AGP_acyltrans"/>
</dbReference>
<comment type="caution">
    <text evidence="12">The sequence shown here is derived from an EMBL/GenBank/DDBJ whole genome shotgun (WGS) entry which is preliminary data.</text>
</comment>
<evidence type="ECO:0000256" key="1">
    <source>
        <dbReference type="ARBA" id="ARBA00001141"/>
    </source>
</evidence>
<comment type="pathway">
    <text evidence="2">Phospholipid metabolism; CDP-diacylglycerol biosynthesis; CDP-diacylglycerol from sn-glycerol 3-phosphate: step 2/3.</text>
</comment>
<dbReference type="GO" id="GO:0003841">
    <property type="term" value="F:1-acylglycerol-3-phosphate O-acyltransferase activity"/>
    <property type="evidence" value="ECO:0007669"/>
    <property type="project" value="UniProtKB-UniRule"/>
</dbReference>
<dbReference type="SUPFAM" id="SSF69593">
    <property type="entry name" value="Glycerol-3-phosphate (1)-acyltransferase"/>
    <property type="match status" value="1"/>
</dbReference>
<gene>
    <name evidence="12" type="ORF">NYR02_08280</name>
</gene>
<keyword evidence="9" id="KW-1208">Phospholipid metabolism</keyword>
<keyword evidence="7 9" id="KW-0808">Transferase</keyword>
<dbReference type="CDD" id="cd07989">
    <property type="entry name" value="LPLAT_AGPAT-like"/>
    <property type="match status" value="1"/>
</dbReference>
<comment type="pathway">
    <text evidence="3">Lipid metabolism.</text>
</comment>
<keyword evidence="8 9" id="KW-0012">Acyltransferase</keyword>
<dbReference type="PANTHER" id="PTHR10434:SF11">
    <property type="entry name" value="1-ACYL-SN-GLYCEROL-3-PHOSPHATE ACYLTRANSFERASE"/>
    <property type="match status" value="1"/>
</dbReference>
<keyword evidence="9" id="KW-0444">Lipid biosynthesis</keyword>
<dbReference type="PANTHER" id="PTHR10434">
    <property type="entry name" value="1-ACYL-SN-GLYCEROL-3-PHOSPHATE ACYLTRANSFERASE"/>
    <property type="match status" value="1"/>
</dbReference>
<dbReference type="RefSeq" id="WP_260975903.1">
    <property type="nucleotide sequence ID" value="NZ_JAOANI010000015.1"/>
</dbReference>
<evidence type="ECO:0000313" key="12">
    <source>
        <dbReference type="EMBL" id="MCT7359013.1"/>
    </source>
</evidence>
<organism evidence="12 13">
    <name type="scientific">Thalassolituus pacificus</name>
    <dbReference type="NCBI Taxonomy" id="2975440"/>
    <lineage>
        <taxon>Bacteria</taxon>
        <taxon>Pseudomonadati</taxon>
        <taxon>Pseudomonadota</taxon>
        <taxon>Gammaproteobacteria</taxon>
        <taxon>Oceanospirillales</taxon>
        <taxon>Oceanospirillaceae</taxon>
        <taxon>Thalassolituus</taxon>
    </lineage>
</organism>
<comment type="domain">
    <text evidence="9">The HXXXXD motif is essential for acyltransferase activity and may constitute the binding site for the phosphate moiety of the glycerol-3-phosphate.</text>
</comment>
<dbReference type="GO" id="GO:0005886">
    <property type="term" value="C:plasma membrane"/>
    <property type="evidence" value="ECO:0007669"/>
    <property type="project" value="TreeGrafter"/>
</dbReference>
<keyword evidence="10" id="KW-0472">Membrane</keyword>
<keyword evidence="13" id="KW-1185">Reference proteome</keyword>
<accession>A0A9X3ASH9</accession>
<evidence type="ECO:0000256" key="2">
    <source>
        <dbReference type="ARBA" id="ARBA00004728"/>
    </source>
</evidence>
<comment type="similarity">
    <text evidence="4 9">Belongs to the 1-acyl-sn-glycerol-3-phosphate acyltransferase family.</text>
</comment>
<dbReference type="PROSITE" id="PS51257">
    <property type="entry name" value="PROKAR_LIPOPROTEIN"/>
    <property type="match status" value="1"/>
</dbReference>
<keyword evidence="9" id="KW-0443">Lipid metabolism</keyword>
<dbReference type="NCBIfam" id="TIGR00530">
    <property type="entry name" value="AGP_acyltrn"/>
    <property type="match status" value="1"/>
</dbReference>
<name>A0A9X3ASH9_9GAMM</name>
<dbReference type="Proteomes" id="UP001147830">
    <property type="component" value="Unassembled WGS sequence"/>
</dbReference>
<keyword evidence="10" id="KW-0812">Transmembrane</keyword>
<protein>
    <recommendedName>
        <fullName evidence="6 9">1-acyl-sn-glycerol-3-phosphate acyltransferase</fullName>
        <ecNumber evidence="5 9">2.3.1.51</ecNumber>
    </recommendedName>
</protein>
<evidence type="ECO:0000259" key="11">
    <source>
        <dbReference type="SMART" id="SM00563"/>
    </source>
</evidence>
<comment type="catalytic activity">
    <reaction evidence="1 9">
        <text>a 1-acyl-sn-glycero-3-phosphate + an acyl-CoA = a 1,2-diacyl-sn-glycero-3-phosphate + CoA</text>
        <dbReference type="Rhea" id="RHEA:19709"/>
        <dbReference type="ChEBI" id="CHEBI:57287"/>
        <dbReference type="ChEBI" id="CHEBI:57970"/>
        <dbReference type="ChEBI" id="CHEBI:58342"/>
        <dbReference type="ChEBI" id="CHEBI:58608"/>
        <dbReference type="EC" id="2.3.1.51"/>
    </reaction>
</comment>
<dbReference type="EMBL" id="JAOANI010000015">
    <property type="protein sequence ID" value="MCT7359013.1"/>
    <property type="molecule type" value="Genomic_DNA"/>
</dbReference>
<feature type="transmembrane region" description="Helical" evidence="10">
    <location>
        <begin position="6"/>
        <end position="27"/>
    </location>
</feature>
<dbReference type="GO" id="GO:0006654">
    <property type="term" value="P:phosphatidic acid biosynthetic process"/>
    <property type="evidence" value="ECO:0007669"/>
    <property type="project" value="TreeGrafter"/>
</dbReference>
<proteinExistence type="inferred from homology"/>
<dbReference type="SMART" id="SM00563">
    <property type="entry name" value="PlsC"/>
    <property type="match status" value="1"/>
</dbReference>
<dbReference type="AlphaFoldDB" id="A0A9X3ASH9"/>
<evidence type="ECO:0000256" key="6">
    <source>
        <dbReference type="ARBA" id="ARBA00016139"/>
    </source>
</evidence>
<evidence type="ECO:0000256" key="3">
    <source>
        <dbReference type="ARBA" id="ARBA00005189"/>
    </source>
</evidence>
<dbReference type="InterPro" id="IPR002123">
    <property type="entry name" value="Plipid/glycerol_acylTrfase"/>
</dbReference>